<dbReference type="AlphaFoldDB" id="A0A6N9UZN9"/>
<comment type="caution">
    <text evidence="1">The sequence shown here is derived from an EMBL/GenBank/DDBJ whole genome shotgun (WGS) entry which is preliminary data.</text>
</comment>
<reference evidence="1 2" key="1">
    <citation type="submission" date="2020-01" db="EMBL/GenBank/DDBJ databases">
        <title>Insect and environment-associated Actinomycetes.</title>
        <authorList>
            <person name="Currrie C."/>
            <person name="Chevrette M."/>
            <person name="Carlson C."/>
            <person name="Stubbendieck R."/>
            <person name="Wendt-Pienkowski E."/>
        </authorList>
    </citation>
    <scope>NUCLEOTIDE SEQUENCE [LARGE SCALE GENOMIC DNA]</scope>
    <source>
        <strain evidence="1 2">SID14438</strain>
    </source>
</reference>
<evidence type="ECO:0000313" key="1">
    <source>
        <dbReference type="EMBL" id="NEB65994.1"/>
    </source>
</evidence>
<proteinExistence type="predicted"/>
<dbReference type="Proteomes" id="UP000471648">
    <property type="component" value="Unassembled WGS sequence"/>
</dbReference>
<evidence type="ECO:0000313" key="2">
    <source>
        <dbReference type="Proteomes" id="UP000471648"/>
    </source>
</evidence>
<name>A0A6N9UZN9_STRMI</name>
<organism evidence="1 2">
    <name type="scientific">Streptomyces microflavus</name>
    <name type="common">Streptomyces lipmanii</name>
    <dbReference type="NCBI Taxonomy" id="1919"/>
    <lineage>
        <taxon>Bacteria</taxon>
        <taxon>Bacillati</taxon>
        <taxon>Actinomycetota</taxon>
        <taxon>Actinomycetes</taxon>
        <taxon>Kitasatosporales</taxon>
        <taxon>Streptomycetaceae</taxon>
        <taxon>Streptomyces</taxon>
    </lineage>
</organism>
<gene>
    <name evidence="1" type="ORF">G3I39_02760</name>
</gene>
<accession>A0A6N9UZN9</accession>
<dbReference type="EMBL" id="JAAGME010000149">
    <property type="protein sequence ID" value="NEB65994.1"/>
    <property type="molecule type" value="Genomic_DNA"/>
</dbReference>
<sequence length="172" mass="18038">MVTVHTDAYAVRRRQGRCGGYRVTEVNGQHDTSAADGTELYFHVSAGAADGKASLTTMMTTQVPVDRAFASASKGQAQTLAGSTESAITTDATANSVVKDAVPSALAFFAALLKAMAPARFCPVSRRGARVRGACSSSRLACRGPRLRDSARWPAEAFSRGGSEILNGRARV</sequence>
<dbReference type="RefSeq" id="WP_164356071.1">
    <property type="nucleotide sequence ID" value="NZ_JAAGME010000149.1"/>
</dbReference>
<protein>
    <submittedName>
        <fullName evidence="1">Uncharacterized protein</fullName>
    </submittedName>
</protein>